<dbReference type="SUPFAM" id="SSF56519">
    <property type="entry name" value="Penicillin binding protein dimerisation domain"/>
    <property type="match status" value="1"/>
</dbReference>
<dbReference type="GO" id="GO:0071555">
    <property type="term" value="P:cell wall organization"/>
    <property type="evidence" value="ECO:0007669"/>
    <property type="project" value="UniProtKB-KW"/>
</dbReference>
<keyword evidence="8" id="KW-1133">Transmembrane helix</keyword>
<evidence type="ECO:0000256" key="5">
    <source>
        <dbReference type="ARBA" id="ARBA00022692"/>
    </source>
</evidence>
<dbReference type="RefSeq" id="WP_109624493.1">
    <property type="nucleotide sequence ID" value="NZ_CABJAT010000001.1"/>
</dbReference>
<dbReference type="Pfam" id="PF03717">
    <property type="entry name" value="PBP_dimer"/>
    <property type="match status" value="1"/>
</dbReference>
<dbReference type="InterPro" id="IPR036138">
    <property type="entry name" value="PBP_dimer_sf"/>
</dbReference>
<feature type="domain" description="Penicillin-binding protein transpeptidase" evidence="11">
    <location>
        <begin position="619"/>
        <end position="934"/>
    </location>
</feature>
<dbReference type="PROSITE" id="PS51257">
    <property type="entry name" value="PROKAR_LIPOPROTEIN"/>
    <property type="match status" value="1"/>
</dbReference>
<dbReference type="GO" id="GO:0005886">
    <property type="term" value="C:plasma membrane"/>
    <property type="evidence" value="ECO:0007669"/>
    <property type="project" value="UniProtKB-SubCell"/>
</dbReference>
<evidence type="ECO:0000259" key="11">
    <source>
        <dbReference type="Pfam" id="PF00905"/>
    </source>
</evidence>
<organism evidence="13 14">
    <name type="scientific">Murimonas intestini</name>
    <dbReference type="NCBI Taxonomy" id="1337051"/>
    <lineage>
        <taxon>Bacteria</taxon>
        <taxon>Bacillati</taxon>
        <taxon>Bacillota</taxon>
        <taxon>Clostridia</taxon>
        <taxon>Lachnospirales</taxon>
        <taxon>Lachnospiraceae</taxon>
        <taxon>Murimonas</taxon>
    </lineage>
</organism>
<evidence type="ECO:0000256" key="6">
    <source>
        <dbReference type="ARBA" id="ARBA00022960"/>
    </source>
</evidence>
<proteinExistence type="inferred from homology"/>
<dbReference type="SUPFAM" id="SSF56601">
    <property type="entry name" value="beta-lactamase/transpeptidase-like"/>
    <property type="match status" value="1"/>
</dbReference>
<evidence type="ECO:0000256" key="8">
    <source>
        <dbReference type="ARBA" id="ARBA00022989"/>
    </source>
</evidence>
<dbReference type="PANTHER" id="PTHR30627">
    <property type="entry name" value="PEPTIDOGLYCAN D,D-TRANSPEPTIDASE"/>
    <property type="match status" value="1"/>
</dbReference>
<evidence type="ECO:0000313" key="14">
    <source>
        <dbReference type="Proteomes" id="UP000245412"/>
    </source>
</evidence>
<dbReference type="GO" id="GO:0009252">
    <property type="term" value="P:peptidoglycan biosynthetic process"/>
    <property type="evidence" value="ECO:0007669"/>
    <property type="project" value="UniProtKB-KW"/>
</dbReference>
<comment type="similarity">
    <text evidence="3">Belongs to the transpeptidase family.</text>
</comment>
<dbReference type="Gene3D" id="3.40.710.10">
    <property type="entry name" value="DD-peptidase/beta-lactamase superfamily"/>
    <property type="match status" value="1"/>
</dbReference>
<keyword evidence="7" id="KW-0573">Peptidoglycan synthesis</keyword>
<protein>
    <submittedName>
        <fullName evidence="13">Penicillin-binding protein 2</fullName>
    </submittedName>
</protein>
<name>A0AB73TA76_9FIRM</name>
<dbReference type="Pfam" id="PF00905">
    <property type="entry name" value="Transpeptidase"/>
    <property type="match status" value="1"/>
</dbReference>
<evidence type="ECO:0000256" key="2">
    <source>
        <dbReference type="ARBA" id="ARBA00004236"/>
    </source>
</evidence>
<dbReference type="InterPro" id="IPR005311">
    <property type="entry name" value="PBP_dimer"/>
</dbReference>
<evidence type="ECO:0000256" key="3">
    <source>
        <dbReference type="ARBA" id="ARBA00007171"/>
    </source>
</evidence>
<evidence type="ECO:0000313" key="13">
    <source>
        <dbReference type="EMBL" id="PWJ79070.1"/>
    </source>
</evidence>
<dbReference type="GO" id="GO:0008360">
    <property type="term" value="P:regulation of cell shape"/>
    <property type="evidence" value="ECO:0007669"/>
    <property type="project" value="UniProtKB-KW"/>
</dbReference>
<comment type="subcellular location">
    <subcellularLocation>
        <location evidence="2">Cell membrane</location>
    </subcellularLocation>
    <subcellularLocation>
        <location evidence="1">Membrane</location>
        <topology evidence="1">Single-pass membrane protein</topology>
    </subcellularLocation>
</comment>
<dbReference type="GO" id="GO:0008658">
    <property type="term" value="F:penicillin binding"/>
    <property type="evidence" value="ECO:0007669"/>
    <property type="project" value="InterPro"/>
</dbReference>
<evidence type="ECO:0000256" key="10">
    <source>
        <dbReference type="ARBA" id="ARBA00023316"/>
    </source>
</evidence>
<dbReference type="GO" id="GO:0071972">
    <property type="term" value="F:peptidoglycan L,D-transpeptidase activity"/>
    <property type="evidence" value="ECO:0007669"/>
    <property type="project" value="TreeGrafter"/>
</dbReference>
<evidence type="ECO:0000259" key="12">
    <source>
        <dbReference type="Pfam" id="PF03717"/>
    </source>
</evidence>
<reference evidence="13 14" key="1">
    <citation type="submission" date="2018-05" db="EMBL/GenBank/DDBJ databases">
        <authorList>
            <person name="Goeker M."/>
            <person name="Huntemann M."/>
            <person name="Clum A."/>
            <person name="Pillay M."/>
            <person name="Palaniappan K."/>
            <person name="Varghese N."/>
            <person name="Mikhailova N."/>
            <person name="Stamatis D."/>
            <person name="Reddy T."/>
            <person name="Daum C."/>
            <person name="Shapiro N."/>
            <person name="Ivanova N."/>
            <person name="Kyrpides N."/>
            <person name="Woyke T."/>
        </authorList>
    </citation>
    <scope>NUCLEOTIDE SEQUENCE [LARGE SCALE GENOMIC DNA]</scope>
    <source>
        <strain evidence="13 14">DSM 26524</strain>
    </source>
</reference>
<dbReference type="Gene3D" id="3.90.1310.10">
    <property type="entry name" value="Penicillin-binding protein 2a (Domain 2)"/>
    <property type="match status" value="1"/>
</dbReference>
<keyword evidence="14" id="KW-1185">Reference proteome</keyword>
<evidence type="ECO:0000256" key="4">
    <source>
        <dbReference type="ARBA" id="ARBA00022475"/>
    </source>
</evidence>
<dbReference type="PANTHER" id="PTHR30627:SF2">
    <property type="entry name" value="PEPTIDOGLYCAN D,D-TRANSPEPTIDASE MRDA"/>
    <property type="match status" value="1"/>
</dbReference>
<sequence>MFKKIKKVLTKIGDSRIAILGVAFTLLACILVQRLFSLQIINGESYLNDFTMQIRKEEVLKSTRGNIYDSEGGLLAYNKLAYSVTFEDNGTYETRKERNLSLNRSMYGLIQIIEGGGNSITSDFGIVLDGSGDYAYTKSGTSLLRFKADVFGEPYIDDLTAEQRNMTASEMIEELSNSENFGLIDEDYTPEDLASYELPQSYTKEELVKMVGLRSAVAQNSYQKYKAVTIARDIDENTMATIMENKDKYQGVDVVEDTVRVYNDAIYFAPVVGYTGKISQEELEAFEDDDPNTPYTSSDIVGKAGLEQHFETDLQGVKGLKTMFVDNLGKVLKVDSVKDPQAGDDIHLTLNRKLQIASYKILEQYIAGIVFSMLEDTKEFDLENVATADEIRIPIYDVYYALVENNVLDMTHLKADDATDLEKQIYQSFLSKEAAVFSEIKSQLTSPVPTPYKDLREEMQAYMTYIVQEMLMQETGILSSDAIDRTDETYKAWTQGDISLQEYLTYAISKNWMDVTKIDVDSEYLDSTEIFSALADYIADYLSSDNNFSKKVYKYMIEEETLNGNEVCMLLFDQGILTMNESDYDNLATGAIGGYDFMRQKILTLEITPAQLALAPCSGSVVITDPNNGNVLACVTYPGYDSNRLANDMDSDYFMKLAQDGSSPFYNKATQEETAPGSTFKLVTATAAIDQGIVSEYDTISCTGIFEEVDPPVKCWIYSGAHGPESMVTAIRDSCNFYFNSLGYMMGTNSEGKYVDELGVQTLKKYAEMYGFDSTTGIEIGETAPRIADYDVVRASMGQSNHAFTTTQLARYAATLANSGTCYDLTLLDKITDSAGNLVVEQQPVIHNQINMSSEFWDTVHTGMNLMVQDSSVFKESKNFDLGGKTGTAQETGVPNHALFIGYAPYQNPEMAIAVRITNGYSSSNSAAVADDIINYMFGLKEESEIITGTATVKMFSGNQARQD</sequence>
<gene>
    <name evidence="13" type="ORF">C7383_101447</name>
</gene>
<dbReference type="InterPro" id="IPR001460">
    <property type="entry name" value="PCN-bd_Tpept"/>
</dbReference>
<keyword evidence="6" id="KW-0133">Cell shape</keyword>
<accession>A0AB73TA76</accession>
<feature type="domain" description="Penicillin-binding protein dimerisation" evidence="12">
    <location>
        <begin position="61"/>
        <end position="333"/>
    </location>
</feature>
<evidence type="ECO:0000256" key="7">
    <source>
        <dbReference type="ARBA" id="ARBA00022984"/>
    </source>
</evidence>
<keyword evidence="10" id="KW-0961">Cell wall biogenesis/degradation</keyword>
<dbReference type="Proteomes" id="UP000245412">
    <property type="component" value="Unassembled WGS sequence"/>
</dbReference>
<evidence type="ECO:0000256" key="9">
    <source>
        <dbReference type="ARBA" id="ARBA00023136"/>
    </source>
</evidence>
<dbReference type="AlphaFoldDB" id="A0AB73TA76"/>
<evidence type="ECO:0000256" key="1">
    <source>
        <dbReference type="ARBA" id="ARBA00004167"/>
    </source>
</evidence>
<dbReference type="InterPro" id="IPR012338">
    <property type="entry name" value="Beta-lactam/transpept-like"/>
</dbReference>
<dbReference type="EMBL" id="QGGY01000001">
    <property type="protein sequence ID" value="PWJ79070.1"/>
    <property type="molecule type" value="Genomic_DNA"/>
</dbReference>
<keyword evidence="9" id="KW-0472">Membrane</keyword>
<comment type="caution">
    <text evidence="13">The sequence shown here is derived from an EMBL/GenBank/DDBJ whole genome shotgun (WGS) entry which is preliminary data.</text>
</comment>
<dbReference type="InterPro" id="IPR050515">
    <property type="entry name" value="Beta-lactam/transpept"/>
</dbReference>
<keyword evidence="4" id="KW-1003">Cell membrane</keyword>
<keyword evidence="5" id="KW-0812">Transmembrane</keyword>